<dbReference type="GO" id="GO:0070008">
    <property type="term" value="F:serine-type exopeptidase activity"/>
    <property type="evidence" value="ECO:0007669"/>
    <property type="project" value="InterPro"/>
</dbReference>
<organism evidence="7 8">
    <name type="scientific">Steinernema carpocapsae</name>
    <name type="common">Entomopathogenic nematode</name>
    <dbReference type="NCBI Taxonomy" id="34508"/>
    <lineage>
        <taxon>Eukaryota</taxon>
        <taxon>Metazoa</taxon>
        <taxon>Ecdysozoa</taxon>
        <taxon>Nematoda</taxon>
        <taxon>Chromadorea</taxon>
        <taxon>Rhabditida</taxon>
        <taxon>Tylenchina</taxon>
        <taxon>Panagrolaimomorpha</taxon>
        <taxon>Strongyloidoidea</taxon>
        <taxon>Steinernematidae</taxon>
        <taxon>Steinernema</taxon>
    </lineage>
</organism>
<evidence type="ECO:0000313" key="7">
    <source>
        <dbReference type="EMBL" id="TKR58868.1"/>
    </source>
</evidence>
<keyword evidence="2" id="KW-0645">Protease</keyword>
<gene>
    <name evidence="7" type="ORF">L596_030256</name>
</gene>
<dbReference type="PANTHER" id="PTHR11010">
    <property type="entry name" value="PROTEASE S28 PRO-X CARBOXYPEPTIDASE-RELATED"/>
    <property type="match status" value="1"/>
</dbReference>
<dbReference type="Gene3D" id="1.20.120.980">
    <property type="entry name" value="Serine carboxypeptidase S28, SKS domain"/>
    <property type="match status" value="1"/>
</dbReference>
<keyword evidence="4" id="KW-0378">Hydrolase</keyword>
<evidence type="ECO:0000256" key="2">
    <source>
        <dbReference type="ARBA" id="ARBA00022670"/>
    </source>
</evidence>
<dbReference type="Gene3D" id="3.40.50.1820">
    <property type="entry name" value="alpha/beta hydrolase"/>
    <property type="match status" value="1"/>
</dbReference>
<dbReference type="EMBL" id="AZBU02000013">
    <property type="protein sequence ID" value="TKR58868.1"/>
    <property type="molecule type" value="Genomic_DNA"/>
</dbReference>
<evidence type="ECO:0000256" key="5">
    <source>
        <dbReference type="ARBA" id="ARBA00023180"/>
    </source>
</evidence>
<dbReference type="AlphaFoldDB" id="A0A4U5LS73"/>
<dbReference type="GO" id="GO:0006508">
    <property type="term" value="P:proteolysis"/>
    <property type="evidence" value="ECO:0007669"/>
    <property type="project" value="UniProtKB-KW"/>
</dbReference>
<dbReference type="PANTHER" id="PTHR11010:SF34">
    <property type="entry name" value="SERINE PROTEASE F56F10.1-RELATED"/>
    <property type="match status" value="1"/>
</dbReference>
<dbReference type="OrthoDB" id="1735038at2759"/>
<feature type="signal peptide" evidence="6">
    <location>
        <begin position="1"/>
        <end position="18"/>
    </location>
</feature>
<dbReference type="InterPro" id="IPR029058">
    <property type="entry name" value="AB_hydrolase_fold"/>
</dbReference>
<dbReference type="Proteomes" id="UP000298663">
    <property type="component" value="Unassembled WGS sequence"/>
</dbReference>
<dbReference type="SUPFAM" id="SSF53474">
    <property type="entry name" value="alpha/beta-Hydrolases"/>
    <property type="match status" value="1"/>
</dbReference>
<sequence>MRVSTGLLLLALVGLSTARVGISPSAWARMNEVLTTLPNDGFLPYTNGTFKQKIDHNANANLKNNTWDQHYQQMSEYHDKKAKDSLVFLMIGGEGAATPNWVANKGLQYIQWAKEFGAMVFQLEHRFFGASQPFTIMSTENLKYLTTHLALEDLANFINTVNADPKKYGLQGKPRWITFGGSYPGSMAAWFRSQYPSLTLGSVASSAPLWLKLDFYEYTMVMEDTIRNESAACYNTFNKTFTMLQQKTLTTDGRNFINKNFGKNTVNLTPLFNDNNVTMLQLTNFLSNVYDVVQGVIQYTYDGRNNMTVEGYNVHTMCNYLTGNGTKLPNTDDELMTNLVKFLVWSNKANNVNANLSQNAFNNDYKAMIAPLQATNYSDTNGNPNFDMRGWMWLCCNELGWFQTTSQGYTIFQDIVPLGFYFQQCEDIFGDSINASHVRDQNHIRQNAYGGYDYFNATNLVLPNGSLDPWHALGYYKADNKNHVVPHLTPGTAHCSDMYEEYPGEPSALKEVRKVVHDELNYYINGQKHTKFSAAATYSMLLIAVMAFVTKML</sequence>
<reference evidence="7 8" key="2">
    <citation type="journal article" date="2019" name="G3 (Bethesda)">
        <title>Hybrid Assembly of the Genome of the Entomopathogenic Nematode Steinernema carpocapsae Identifies the X-Chromosome.</title>
        <authorList>
            <person name="Serra L."/>
            <person name="Macchietto M."/>
            <person name="Macias-Munoz A."/>
            <person name="McGill C.J."/>
            <person name="Rodriguez I.M."/>
            <person name="Rodriguez B."/>
            <person name="Murad R."/>
            <person name="Mortazavi A."/>
        </authorList>
    </citation>
    <scope>NUCLEOTIDE SEQUENCE [LARGE SCALE GENOMIC DNA]</scope>
    <source>
        <strain evidence="7 8">ALL</strain>
    </source>
</reference>
<proteinExistence type="inferred from homology"/>
<dbReference type="InterPro" id="IPR008758">
    <property type="entry name" value="Peptidase_S28"/>
</dbReference>
<keyword evidence="8" id="KW-1185">Reference proteome</keyword>
<keyword evidence="3 6" id="KW-0732">Signal</keyword>
<evidence type="ECO:0000256" key="3">
    <source>
        <dbReference type="ARBA" id="ARBA00022729"/>
    </source>
</evidence>
<comment type="similarity">
    <text evidence="1">Belongs to the peptidase S28 family.</text>
</comment>
<keyword evidence="5" id="KW-0325">Glycoprotein</keyword>
<evidence type="ECO:0000313" key="8">
    <source>
        <dbReference type="Proteomes" id="UP000298663"/>
    </source>
</evidence>
<evidence type="ECO:0000256" key="1">
    <source>
        <dbReference type="ARBA" id="ARBA00011079"/>
    </source>
</evidence>
<dbReference type="GO" id="GO:0008239">
    <property type="term" value="F:dipeptidyl-peptidase activity"/>
    <property type="evidence" value="ECO:0007669"/>
    <property type="project" value="TreeGrafter"/>
</dbReference>
<comment type="caution">
    <text evidence="7">The sequence shown here is derived from an EMBL/GenBank/DDBJ whole genome shotgun (WGS) entry which is preliminary data.</text>
</comment>
<feature type="chain" id="PRO_5020665721" evidence="6">
    <location>
        <begin position="19"/>
        <end position="553"/>
    </location>
</feature>
<evidence type="ECO:0000256" key="4">
    <source>
        <dbReference type="ARBA" id="ARBA00022801"/>
    </source>
</evidence>
<evidence type="ECO:0000256" key="6">
    <source>
        <dbReference type="SAM" id="SignalP"/>
    </source>
</evidence>
<protein>
    <submittedName>
        <fullName evidence="7">Uncharacterized protein</fullName>
    </submittedName>
</protein>
<name>A0A4U5LS73_STECR</name>
<reference evidence="7 8" key="1">
    <citation type="journal article" date="2015" name="Genome Biol.">
        <title>Comparative genomics of Steinernema reveals deeply conserved gene regulatory networks.</title>
        <authorList>
            <person name="Dillman A.R."/>
            <person name="Macchietto M."/>
            <person name="Porter C.F."/>
            <person name="Rogers A."/>
            <person name="Williams B."/>
            <person name="Antoshechkin I."/>
            <person name="Lee M.M."/>
            <person name="Goodwin Z."/>
            <person name="Lu X."/>
            <person name="Lewis E.E."/>
            <person name="Goodrich-Blair H."/>
            <person name="Stock S.P."/>
            <person name="Adams B.J."/>
            <person name="Sternberg P.W."/>
            <person name="Mortazavi A."/>
        </authorList>
    </citation>
    <scope>NUCLEOTIDE SEQUENCE [LARGE SCALE GENOMIC DNA]</scope>
    <source>
        <strain evidence="7 8">ALL</strain>
    </source>
</reference>
<dbReference type="Pfam" id="PF05577">
    <property type="entry name" value="Peptidase_S28"/>
    <property type="match status" value="1"/>
</dbReference>
<accession>A0A4U5LS73</accession>
<dbReference type="InterPro" id="IPR042269">
    <property type="entry name" value="Ser_carbopepase_S28_SKS"/>
</dbReference>